<protein>
    <submittedName>
        <fullName evidence="1">Uncharacterized protein</fullName>
    </submittedName>
</protein>
<reference evidence="1 2" key="1">
    <citation type="journal article" date="2021" name="Elife">
        <title>Chloroplast acquisition without the gene transfer in kleptoplastic sea slugs, Plakobranchus ocellatus.</title>
        <authorList>
            <person name="Maeda T."/>
            <person name="Takahashi S."/>
            <person name="Yoshida T."/>
            <person name="Shimamura S."/>
            <person name="Takaki Y."/>
            <person name="Nagai Y."/>
            <person name="Toyoda A."/>
            <person name="Suzuki Y."/>
            <person name="Arimoto A."/>
            <person name="Ishii H."/>
            <person name="Satoh N."/>
            <person name="Nishiyama T."/>
            <person name="Hasebe M."/>
            <person name="Maruyama T."/>
            <person name="Minagawa J."/>
            <person name="Obokata J."/>
            <person name="Shigenobu S."/>
        </authorList>
    </citation>
    <scope>NUCLEOTIDE SEQUENCE [LARGE SCALE GENOMIC DNA]</scope>
</reference>
<sequence>MSNKYQQSEMHIMLDPESQDLCIDEFPGQGPRASESIQLGIAERGQEILDTCLDNCSSSRTDILLLRVRVQGELMFMQKS</sequence>
<accession>A0AAV3Z7V7</accession>
<dbReference type="Proteomes" id="UP000735302">
    <property type="component" value="Unassembled WGS sequence"/>
</dbReference>
<dbReference type="EMBL" id="BLXT01002135">
    <property type="protein sequence ID" value="GFN91408.1"/>
    <property type="molecule type" value="Genomic_DNA"/>
</dbReference>
<name>A0AAV3Z7V7_9GAST</name>
<evidence type="ECO:0000313" key="2">
    <source>
        <dbReference type="Proteomes" id="UP000735302"/>
    </source>
</evidence>
<organism evidence="1 2">
    <name type="scientific">Plakobranchus ocellatus</name>
    <dbReference type="NCBI Taxonomy" id="259542"/>
    <lineage>
        <taxon>Eukaryota</taxon>
        <taxon>Metazoa</taxon>
        <taxon>Spiralia</taxon>
        <taxon>Lophotrochozoa</taxon>
        <taxon>Mollusca</taxon>
        <taxon>Gastropoda</taxon>
        <taxon>Heterobranchia</taxon>
        <taxon>Euthyneura</taxon>
        <taxon>Panpulmonata</taxon>
        <taxon>Sacoglossa</taxon>
        <taxon>Placobranchoidea</taxon>
        <taxon>Plakobranchidae</taxon>
        <taxon>Plakobranchus</taxon>
    </lineage>
</organism>
<dbReference type="AlphaFoldDB" id="A0AAV3Z7V7"/>
<gene>
    <name evidence="1" type="ORF">PoB_001791400</name>
</gene>
<proteinExistence type="predicted"/>
<comment type="caution">
    <text evidence="1">The sequence shown here is derived from an EMBL/GenBank/DDBJ whole genome shotgun (WGS) entry which is preliminary data.</text>
</comment>
<keyword evidence="2" id="KW-1185">Reference proteome</keyword>
<evidence type="ECO:0000313" key="1">
    <source>
        <dbReference type="EMBL" id="GFN91408.1"/>
    </source>
</evidence>